<feature type="coiled-coil region" evidence="1">
    <location>
        <begin position="360"/>
        <end position="387"/>
    </location>
</feature>
<feature type="compositionally biased region" description="Acidic residues" evidence="2">
    <location>
        <begin position="439"/>
        <end position="455"/>
    </location>
</feature>
<evidence type="ECO:0000313" key="4">
    <source>
        <dbReference type="Proteomes" id="UP000008068"/>
    </source>
</evidence>
<gene>
    <name evidence="3" type="ORF">CAEBREN_22770</name>
</gene>
<feature type="region of interest" description="Disordered" evidence="2">
    <location>
        <begin position="388"/>
        <end position="473"/>
    </location>
</feature>
<organism evidence="4">
    <name type="scientific">Caenorhabditis brenneri</name>
    <name type="common">Nematode worm</name>
    <dbReference type="NCBI Taxonomy" id="135651"/>
    <lineage>
        <taxon>Eukaryota</taxon>
        <taxon>Metazoa</taxon>
        <taxon>Ecdysozoa</taxon>
        <taxon>Nematoda</taxon>
        <taxon>Chromadorea</taxon>
        <taxon>Rhabditida</taxon>
        <taxon>Rhabditina</taxon>
        <taxon>Rhabditomorpha</taxon>
        <taxon>Rhabditoidea</taxon>
        <taxon>Rhabditidae</taxon>
        <taxon>Peloderinae</taxon>
        <taxon>Caenorhabditis</taxon>
    </lineage>
</organism>
<proteinExistence type="predicted"/>
<protein>
    <submittedName>
        <fullName evidence="3">Uncharacterized protein</fullName>
    </submittedName>
</protein>
<sequence>MSKPGTSSASRSKSVFFKLAPEERIKVAAGTEQRLYELACKARAKGMFCRIPPCHPNARRVVEEIEKIVNAEICEMGKQDLGPAHEAIGALSELSMDRMKNLPGYSRIMPILKEEYQNYTALSLQRGLEEKGEIFQLISHFPSIGFLLKRMNVDRPSRYDGVLPDMPPCPHGTRKHHTSNGVYVGKNVFVKCKQCQKEIIAAGDKDLILMDEIWRLGDENDNDDDFRSDFKPLEFEKDFKITKDLVSNTTSADYVAPINALRKLWNLDIAGVEGRENFFTHRIRQQKLIAKHNLYHKPGAEEEVDKVEEEIDTIATSIRKNDAETEDCLEEVHGSFSGAWARVRRGLNSKSSLPGAATTIAELTAQNNALKMENKNLRKQLAETLGLSPEELEENLQQPPEKKMKRAEEIKREPRRKRTEKPKEKEAKFDPRKVKREVVEEDELGSGPEFEDDANDKDYKAPSSSKYVKKRNR</sequence>
<name>G0MAT8_CAEBE</name>
<accession>G0MAT8</accession>
<dbReference type="EMBL" id="GL379788">
    <property type="protein sequence ID" value="EGT40480.1"/>
    <property type="molecule type" value="Genomic_DNA"/>
</dbReference>
<evidence type="ECO:0000313" key="3">
    <source>
        <dbReference type="EMBL" id="EGT40480.1"/>
    </source>
</evidence>
<reference evidence="4" key="1">
    <citation type="submission" date="2011-07" db="EMBL/GenBank/DDBJ databases">
        <authorList>
            <consortium name="Caenorhabditis brenneri Sequencing and Analysis Consortium"/>
            <person name="Wilson R.K."/>
        </authorList>
    </citation>
    <scope>NUCLEOTIDE SEQUENCE [LARGE SCALE GENOMIC DNA]</scope>
    <source>
        <strain evidence="4">PB2801</strain>
    </source>
</reference>
<dbReference type="FunCoup" id="G0MAT8">
    <property type="interactions" value="2"/>
</dbReference>
<dbReference type="Proteomes" id="UP000008068">
    <property type="component" value="Unassembled WGS sequence"/>
</dbReference>
<keyword evidence="4" id="KW-1185">Reference proteome</keyword>
<dbReference type="HOGENOM" id="CLU_045879_0_0_1"/>
<feature type="compositionally biased region" description="Basic and acidic residues" evidence="2">
    <location>
        <begin position="400"/>
        <end position="412"/>
    </location>
</feature>
<dbReference type="eggNOG" id="ENOG502RVSE">
    <property type="taxonomic scope" value="Eukaryota"/>
</dbReference>
<dbReference type="OrthoDB" id="5820204at2759"/>
<dbReference type="InParanoid" id="G0MAT8"/>
<dbReference type="AlphaFoldDB" id="G0MAT8"/>
<evidence type="ECO:0000256" key="2">
    <source>
        <dbReference type="SAM" id="MobiDB-lite"/>
    </source>
</evidence>
<feature type="compositionally biased region" description="Basic and acidic residues" evidence="2">
    <location>
        <begin position="421"/>
        <end position="438"/>
    </location>
</feature>
<keyword evidence="1" id="KW-0175">Coiled coil</keyword>
<dbReference type="OMA" id="EMANEWE"/>
<evidence type="ECO:0000256" key="1">
    <source>
        <dbReference type="SAM" id="Coils"/>
    </source>
</evidence>